<comment type="caution">
    <text evidence="1">The sequence shown here is derived from an EMBL/GenBank/DDBJ whole genome shotgun (WGS) entry which is preliminary data.</text>
</comment>
<evidence type="ECO:0000313" key="1">
    <source>
        <dbReference type="EMBL" id="MDR7173074.1"/>
    </source>
</evidence>
<name>A0ABU1XRR4_9NOCA</name>
<gene>
    <name evidence="1" type="ORF">J2W56_006840</name>
</gene>
<sequence>MLIDRTARQARVPSLEIAPVPARWLCPPDVS</sequence>
<accession>A0ABU1XRR4</accession>
<dbReference type="EMBL" id="JAVDWW010000021">
    <property type="protein sequence ID" value="MDR7173074.1"/>
    <property type="molecule type" value="Genomic_DNA"/>
</dbReference>
<keyword evidence="2" id="KW-1185">Reference proteome</keyword>
<evidence type="ECO:0000313" key="2">
    <source>
        <dbReference type="Proteomes" id="UP001251217"/>
    </source>
</evidence>
<proteinExistence type="predicted"/>
<protein>
    <submittedName>
        <fullName evidence="1">Uncharacterized protein</fullName>
    </submittedName>
</protein>
<organism evidence="1 2">
    <name type="scientific">Nocardia kruczakiae</name>
    <dbReference type="NCBI Taxonomy" id="261477"/>
    <lineage>
        <taxon>Bacteria</taxon>
        <taxon>Bacillati</taxon>
        <taxon>Actinomycetota</taxon>
        <taxon>Actinomycetes</taxon>
        <taxon>Mycobacteriales</taxon>
        <taxon>Nocardiaceae</taxon>
        <taxon>Nocardia</taxon>
    </lineage>
</organism>
<dbReference type="Proteomes" id="UP001251217">
    <property type="component" value="Unassembled WGS sequence"/>
</dbReference>
<reference evidence="1 2" key="1">
    <citation type="submission" date="2023-07" db="EMBL/GenBank/DDBJ databases">
        <title>Sorghum-associated microbial communities from plants grown in Nebraska, USA.</title>
        <authorList>
            <person name="Schachtman D."/>
        </authorList>
    </citation>
    <scope>NUCLEOTIDE SEQUENCE [LARGE SCALE GENOMIC DNA]</scope>
    <source>
        <strain evidence="1 2">4272</strain>
    </source>
</reference>